<evidence type="ECO:0000313" key="1">
    <source>
        <dbReference type="EMBL" id="TCK93149.1"/>
    </source>
</evidence>
<accession>A0A4R1MRF1</accession>
<dbReference type="Proteomes" id="UP000294545">
    <property type="component" value="Unassembled WGS sequence"/>
</dbReference>
<proteinExistence type="predicted"/>
<reference evidence="1 2" key="1">
    <citation type="submission" date="2019-03" db="EMBL/GenBank/DDBJ databases">
        <title>Genomic Encyclopedia of Type Strains, Phase IV (KMG-IV): sequencing the most valuable type-strain genomes for metagenomic binning, comparative biology and taxonomic classification.</title>
        <authorList>
            <person name="Goeker M."/>
        </authorList>
    </citation>
    <scope>NUCLEOTIDE SEQUENCE [LARGE SCALE GENOMIC DNA]</scope>
    <source>
        <strain evidence="1 2">DSM 24176</strain>
    </source>
</reference>
<organism evidence="1 2">
    <name type="scientific">Natranaerovirga hydrolytica</name>
    <dbReference type="NCBI Taxonomy" id="680378"/>
    <lineage>
        <taxon>Bacteria</taxon>
        <taxon>Bacillati</taxon>
        <taxon>Bacillota</taxon>
        <taxon>Clostridia</taxon>
        <taxon>Lachnospirales</taxon>
        <taxon>Natranaerovirgaceae</taxon>
        <taxon>Natranaerovirga</taxon>
    </lineage>
</organism>
<comment type="caution">
    <text evidence="1">The sequence shown here is derived from an EMBL/GenBank/DDBJ whole genome shotgun (WGS) entry which is preliminary data.</text>
</comment>
<dbReference type="EMBL" id="SMGQ01000012">
    <property type="protein sequence ID" value="TCK93149.1"/>
    <property type="molecule type" value="Genomic_DNA"/>
</dbReference>
<keyword evidence="2" id="KW-1185">Reference proteome</keyword>
<dbReference type="AlphaFoldDB" id="A0A4R1MRF1"/>
<gene>
    <name evidence="1" type="ORF">EDC19_1330</name>
</gene>
<dbReference type="RefSeq" id="WP_132282063.1">
    <property type="nucleotide sequence ID" value="NZ_SMGQ01000012.1"/>
</dbReference>
<protein>
    <recommendedName>
        <fullName evidence="3">Transposase</fullName>
    </recommendedName>
</protein>
<dbReference type="OrthoDB" id="1908483at2"/>
<evidence type="ECO:0008006" key="3">
    <source>
        <dbReference type="Google" id="ProtNLM"/>
    </source>
</evidence>
<evidence type="ECO:0000313" key="2">
    <source>
        <dbReference type="Proteomes" id="UP000294545"/>
    </source>
</evidence>
<name>A0A4R1MRF1_9FIRM</name>
<sequence>MSKNHKEIDWDKVIKLFNKYPGTIKSFCNEQEISTHQLYYQRKKNELLDKSPIKIQIDKAILHIENRIDENNFSTIVKVLAASC</sequence>